<keyword evidence="14" id="KW-1185">Reference proteome</keyword>
<dbReference type="GO" id="GO:0008033">
    <property type="term" value="P:tRNA processing"/>
    <property type="evidence" value="ECO:0007669"/>
    <property type="project" value="UniProtKB-KW"/>
</dbReference>
<name>A0A4P9WJ56_9FUNG</name>
<evidence type="ECO:0000259" key="12">
    <source>
        <dbReference type="SMART" id="SM01144"/>
    </source>
</evidence>
<protein>
    <recommendedName>
        <fullName evidence="9">tRNA-uridine aminocarboxypropyltransferase 1</fullName>
        <ecNumber evidence="2">2.5.1.25</ecNumber>
    </recommendedName>
    <alternativeName>
        <fullName evidence="10">DTW domain-containing protein 1</fullName>
    </alternativeName>
</protein>
<dbReference type="PANTHER" id="PTHR15627">
    <property type="entry name" value="NATURAL KILLER CELL-SPECIFIC ANTIGEN KLIP1"/>
    <property type="match status" value="1"/>
</dbReference>
<keyword evidence="5" id="KW-0819">tRNA processing</keyword>
<evidence type="ECO:0000256" key="4">
    <source>
        <dbReference type="ARBA" id="ARBA00022691"/>
    </source>
</evidence>
<evidence type="ECO:0000256" key="7">
    <source>
        <dbReference type="ARBA" id="ARBA00037050"/>
    </source>
</evidence>
<evidence type="ECO:0000256" key="3">
    <source>
        <dbReference type="ARBA" id="ARBA00022679"/>
    </source>
</evidence>
<comment type="function">
    <text evidence="7">Catalyzes the formation of 3-(3-amino-3-carboxypropyl)uridine (acp3U) at position 20 in the D-loop of several cytoplasmic tRNAs (acp3U(20)).</text>
</comment>
<evidence type="ECO:0000256" key="5">
    <source>
        <dbReference type="ARBA" id="ARBA00022694"/>
    </source>
</evidence>
<evidence type="ECO:0000256" key="10">
    <source>
        <dbReference type="ARBA" id="ARBA00042508"/>
    </source>
</evidence>
<organism evidence="13 14">
    <name type="scientific">Blyttiomyces helicus</name>
    <dbReference type="NCBI Taxonomy" id="388810"/>
    <lineage>
        <taxon>Eukaryota</taxon>
        <taxon>Fungi</taxon>
        <taxon>Fungi incertae sedis</taxon>
        <taxon>Chytridiomycota</taxon>
        <taxon>Chytridiomycota incertae sedis</taxon>
        <taxon>Chytridiomycetes</taxon>
        <taxon>Chytridiomycetes incertae sedis</taxon>
        <taxon>Blyttiomyces</taxon>
    </lineage>
</organism>
<sequence>MASQPPPPGIPFAGLKISPNSHLDSSSRLPCPNCAKPSKLFCPICFLALAHTPPAVSLPVKIDILRHPHEKLGKTTSTHARVLAPHDTEIVPFRGSEEDVEEMRRRYPDPSRVLLLFPSKVADATPLSSHPPSEISCIILLDGTWKQGRAMARSLLTLPFPRIRISSRRTFFWRYQPFGLDHLSTIEAVYWVTREYHEAFSAGATGYDGRFDDLLFYFKHNFELIQEMYLNSPGKRFTTRKLDSDTYIRRGEGEDDDGTGWGAG</sequence>
<dbReference type="PANTHER" id="PTHR15627:SF8">
    <property type="entry name" value="TRNA-URIDINE AMINOCARBOXYPROPYLTRANSFERASE 1"/>
    <property type="match status" value="1"/>
</dbReference>
<dbReference type="Proteomes" id="UP000269721">
    <property type="component" value="Unassembled WGS sequence"/>
</dbReference>
<keyword evidence="3" id="KW-0808">Transferase</keyword>
<keyword evidence="6" id="KW-0539">Nucleus</keyword>
<comment type="subcellular location">
    <subcellularLocation>
        <location evidence="1">Nucleus</location>
    </subcellularLocation>
</comment>
<dbReference type="OrthoDB" id="660555at2759"/>
<dbReference type="GO" id="GO:0005634">
    <property type="term" value="C:nucleus"/>
    <property type="evidence" value="ECO:0007669"/>
    <property type="project" value="UniProtKB-SubCell"/>
</dbReference>
<evidence type="ECO:0000256" key="8">
    <source>
        <dbReference type="ARBA" id="ARBA00038290"/>
    </source>
</evidence>
<accession>A0A4P9WJ56</accession>
<dbReference type="EC" id="2.5.1.25" evidence="2"/>
<evidence type="ECO:0000256" key="6">
    <source>
        <dbReference type="ARBA" id="ARBA00023242"/>
    </source>
</evidence>
<feature type="domain" description="DTW" evidence="12">
    <location>
        <begin position="38"/>
        <end position="230"/>
    </location>
</feature>
<evidence type="ECO:0000256" key="1">
    <source>
        <dbReference type="ARBA" id="ARBA00004123"/>
    </source>
</evidence>
<evidence type="ECO:0000256" key="2">
    <source>
        <dbReference type="ARBA" id="ARBA00012386"/>
    </source>
</evidence>
<evidence type="ECO:0000256" key="11">
    <source>
        <dbReference type="ARBA" id="ARBA00048718"/>
    </source>
</evidence>
<dbReference type="EMBL" id="KZ994784">
    <property type="protein sequence ID" value="RKO92085.1"/>
    <property type="molecule type" value="Genomic_DNA"/>
</dbReference>
<evidence type="ECO:0000313" key="14">
    <source>
        <dbReference type="Proteomes" id="UP000269721"/>
    </source>
</evidence>
<dbReference type="GO" id="GO:0016432">
    <property type="term" value="F:tRNA-uridine aminocarboxypropyltransferase activity"/>
    <property type="evidence" value="ECO:0007669"/>
    <property type="project" value="UniProtKB-EC"/>
</dbReference>
<keyword evidence="4" id="KW-0949">S-adenosyl-L-methionine</keyword>
<dbReference type="AlphaFoldDB" id="A0A4P9WJ56"/>
<comment type="similarity">
    <text evidence="8">Belongs to the TDD superfamily. DTWD1 family.</text>
</comment>
<dbReference type="Pfam" id="PF03942">
    <property type="entry name" value="DTW"/>
    <property type="match status" value="1"/>
</dbReference>
<dbReference type="InterPro" id="IPR005636">
    <property type="entry name" value="DTW"/>
</dbReference>
<evidence type="ECO:0000313" key="13">
    <source>
        <dbReference type="EMBL" id="RKO92085.1"/>
    </source>
</evidence>
<gene>
    <name evidence="13" type="ORF">BDK51DRAFT_36128</name>
</gene>
<proteinExistence type="inferred from homology"/>
<dbReference type="InterPro" id="IPR051521">
    <property type="entry name" value="tRNA_Mod/Golgi_Maint"/>
</dbReference>
<evidence type="ECO:0000256" key="9">
    <source>
        <dbReference type="ARBA" id="ARBA00039242"/>
    </source>
</evidence>
<comment type="catalytic activity">
    <reaction evidence="11">
        <text>a uridine in tRNA + S-adenosyl-L-methionine = a 3-[(3S)-3-amino-3-carboxypropyl]uridine in tRNA + S-methyl-5'-thioadenosine + H(+)</text>
        <dbReference type="Rhea" id="RHEA:62432"/>
        <dbReference type="Rhea" id="RHEA-COMP:13339"/>
        <dbReference type="Rhea" id="RHEA-COMP:16092"/>
        <dbReference type="ChEBI" id="CHEBI:15378"/>
        <dbReference type="ChEBI" id="CHEBI:17509"/>
        <dbReference type="ChEBI" id="CHEBI:59789"/>
        <dbReference type="ChEBI" id="CHEBI:65315"/>
        <dbReference type="ChEBI" id="CHEBI:82930"/>
        <dbReference type="EC" id="2.5.1.25"/>
    </reaction>
</comment>
<dbReference type="SMART" id="SM01144">
    <property type="entry name" value="DTW"/>
    <property type="match status" value="1"/>
</dbReference>
<reference evidence="14" key="1">
    <citation type="journal article" date="2018" name="Nat. Microbiol.">
        <title>Leveraging single-cell genomics to expand the fungal tree of life.</title>
        <authorList>
            <person name="Ahrendt S.R."/>
            <person name="Quandt C.A."/>
            <person name="Ciobanu D."/>
            <person name="Clum A."/>
            <person name="Salamov A."/>
            <person name="Andreopoulos B."/>
            <person name="Cheng J.F."/>
            <person name="Woyke T."/>
            <person name="Pelin A."/>
            <person name="Henrissat B."/>
            <person name="Reynolds N.K."/>
            <person name="Benny G.L."/>
            <person name="Smith M.E."/>
            <person name="James T.Y."/>
            <person name="Grigoriev I.V."/>
        </authorList>
    </citation>
    <scope>NUCLEOTIDE SEQUENCE [LARGE SCALE GENOMIC DNA]</scope>
</reference>